<name>A0AC61RY80_9FIRM</name>
<sequence length="238" mass="27833">MDELLISAFEETAKDGYNGRVQTLARHRFSFKFYWNMHNLFQISQIRYKRNGTSIMELYRPIRSKRRLAVIVLLLLMLIGGSSVASEPLIRWLNNFYMEQNNDHVRFQNNENDISIGARTTFRKYCFVDVPEGYIMELEKFDEGFQRYAIRYINKEDGILSLKQTWQEEEYPENVTSDKEPMKDVEVNGFTGYYVEDNGMGSLIISNGVYKLVLDGPFSKKELIELAGKLELSNDPIE</sequence>
<gene>
    <name evidence="1" type="ORF">E5329_07940</name>
</gene>
<dbReference type="EMBL" id="SRYA01000012">
    <property type="protein sequence ID" value="TGY96917.1"/>
    <property type="molecule type" value="Genomic_DNA"/>
</dbReference>
<comment type="caution">
    <text evidence="1">The sequence shown here is derived from an EMBL/GenBank/DDBJ whole genome shotgun (WGS) entry which is preliminary data.</text>
</comment>
<evidence type="ECO:0000313" key="2">
    <source>
        <dbReference type="Proteomes" id="UP000304953"/>
    </source>
</evidence>
<evidence type="ECO:0000313" key="1">
    <source>
        <dbReference type="EMBL" id="TGY96917.1"/>
    </source>
</evidence>
<protein>
    <submittedName>
        <fullName evidence="1">DUF4367 domain-containing protein</fullName>
    </submittedName>
</protein>
<accession>A0AC61RY80</accession>
<reference evidence="1" key="1">
    <citation type="submission" date="2019-04" db="EMBL/GenBank/DDBJ databases">
        <title>Microbes associate with the intestines of laboratory mice.</title>
        <authorList>
            <person name="Navarre W."/>
            <person name="Wong E."/>
            <person name="Huang K."/>
            <person name="Tropini C."/>
            <person name="Ng K."/>
            <person name="Yu B."/>
        </authorList>
    </citation>
    <scope>NUCLEOTIDE SEQUENCE</scope>
    <source>
        <strain evidence="1">NM01_1-7b</strain>
    </source>
</reference>
<organism evidence="1 2">
    <name type="scientific">Petralouisia muris</name>
    <dbReference type="NCBI Taxonomy" id="3032872"/>
    <lineage>
        <taxon>Bacteria</taxon>
        <taxon>Bacillati</taxon>
        <taxon>Bacillota</taxon>
        <taxon>Clostridia</taxon>
        <taxon>Lachnospirales</taxon>
        <taxon>Lachnospiraceae</taxon>
        <taxon>Petralouisia</taxon>
    </lineage>
</organism>
<keyword evidence="2" id="KW-1185">Reference proteome</keyword>
<proteinExistence type="predicted"/>
<dbReference type="Proteomes" id="UP000304953">
    <property type="component" value="Unassembled WGS sequence"/>
</dbReference>